<evidence type="ECO:0000313" key="1">
    <source>
        <dbReference type="EMBL" id="GGE44554.1"/>
    </source>
</evidence>
<dbReference type="Proteomes" id="UP000295684">
    <property type="component" value="Unassembled WGS sequence"/>
</dbReference>
<evidence type="ECO:0000313" key="4">
    <source>
        <dbReference type="Proteomes" id="UP000622648"/>
    </source>
</evidence>
<dbReference type="RefSeq" id="WP_132528961.1">
    <property type="nucleotide sequence ID" value="NZ_BMJO01000001.1"/>
</dbReference>
<evidence type="ECO:0000313" key="2">
    <source>
        <dbReference type="EMBL" id="TCO30770.1"/>
    </source>
</evidence>
<gene>
    <name evidence="2" type="ORF">EV200_101209</name>
    <name evidence="1" type="ORF">GCM10011413_08350</name>
</gene>
<dbReference type="Proteomes" id="UP000622648">
    <property type="component" value="Unassembled WGS sequence"/>
</dbReference>
<reference evidence="1" key="1">
    <citation type="journal article" date="2014" name="Int. J. Syst. Evol. Microbiol.">
        <title>Complete genome of a new Firmicutes species belonging to the dominant human colonic microbiota ('Ruminococcus bicirculans') reveals two chromosomes and a selective capacity to utilize plant glucans.</title>
        <authorList>
            <consortium name="NISC Comparative Sequencing Program"/>
            <person name="Wegmann U."/>
            <person name="Louis P."/>
            <person name="Goesmann A."/>
            <person name="Henrissat B."/>
            <person name="Duncan S.H."/>
            <person name="Flint H.J."/>
        </authorList>
    </citation>
    <scope>NUCLEOTIDE SEQUENCE</scope>
    <source>
        <strain evidence="1">CGMCC 1.15644</strain>
    </source>
</reference>
<reference evidence="1" key="4">
    <citation type="submission" date="2024-05" db="EMBL/GenBank/DDBJ databases">
        <authorList>
            <person name="Sun Q."/>
            <person name="Zhou Y."/>
        </authorList>
    </citation>
    <scope>NUCLEOTIDE SEQUENCE</scope>
    <source>
        <strain evidence="1">CGMCC 1.15644</strain>
    </source>
</reference>
<sequence length="96" mass="11041">MDNQKHVPRLTEAQQKKFEEGLFETRWTEAGEPYFVVEDGVDLKEFAALAKMVLESKKEIAHDFTSKVIDKSGEEEVTFEYQSGWFLEGLGELPLN</sequence>
<accession>A0A4R2HL39</accession>
<keyword evidence="4" id="KW-1185">Reference proteome</keyword>
<reference evidence="2 3" key="3">
    <citation type="submission" date="2019-03" db="EMBL/GenBank/DDBJ databases">
        <title>Genomic Encyclopedia of Type Strains, Phase IV (KMG-IV): sequencing the most valuable type-strain genomes for metagenomic binning, comparative biology and taxonomic classification.</title>
        <authorList>
            <person name="Goeker M."/>
        </authorList>
    </citation>
    <scope>NUCLEOTIDE SEQUENCE [LARGE SCALE GENOMIC DNA]</scope>
    <source>
        <strain evidence="2 3">DSM 103236</strain>
    </source>
</reference>
<proteinExistence type="predicted"/>
<organism evidence="2 3">
    <name type="scientific">Pedobacter psychrotolerans</name>
    <dbReference type="NCBI Taxonomy" id="1843235"/>
    <lineage>
        <taxon>Bacteria</taxon>
        <taxon>Pseudomonadati</taxon>
        <taxon>Bacteroidota</taxon>
        <taxon>Sphingobacteriia</taxon>
        <taxon>Sphingobacteriales</taxon>
        <taxon>Sphingobacteriaceae</taxon>
        <taxon>Pedobacter</taxon>
    </lineage>
</organism>
<dbReference type="AlphaFoldDB" id="A0A4R2HL39"/>
<dbReference type="EMBL" id="SLWO01000001">
    <property type="protein sequence ID" value="TCO30770.1"/>
    <property type="molecule type" value="Genomic_DNA"/>
</dbReference>
<dbReference type="EMBL" id="BMJO01000001">
    <property type="protein sequence ID" value="GGE44554.1"/>
    <property type="molecule type" value="Genomic_DNA"/>
</dbReference>
<dbReference type="OrthoDB" id="767980at2"/>
<evidence type="ECO:0000313" key="3">
    <source>
        <dbReference type="Proteomes" id="UP000295684"/>
    </source>
</evidence>
<protein>
    <submittedName>
        <fullName evidence="2">Uncharacterized protein</fullName>
    </submittedName>
</protein>
<name>A0A4R2HL39_9SPHI</name>
<reference evidence="4" key="2">
    <citation type="journal article" date="2019" name="Int. J. Syst. Evol. Microbiol.">
        <title>The Global Catalogue of Microorganisms (GCM) 10K type strain sequencing project: providing services to taxonomists for standard genome sequencing and annotation.</title>
        <authorList>
            <consortium name="The Broad Institute Genomics Platform"/>
            <consortium name="The Broad Institute Genome Sequencing Center for Infectious Disease"/>
            <person name="Wu L."/>
            <person name="Ma J."/>
        </authorList>
    </citation>
    <scope>NUCLEOTIDE SEQUENCE [LARGE SCALE GENOMIC DNA]</scope>
    <source>
        <strain evidence="4">CGMCC 1.15644</strain>
    </source>
</reference>
<comment type="caution">
    <text evidence="2">The sequence shown here is derived from an EMBL/GenBank/DDBJ whole genome shotgun (WGS) entry which is preliminary data.</text>
</comment>